<name>A0A1E5Q2K1_9ACTN</name>
<evidence type="ECO:0000259" key="1">
    <source>
        <dbReference type="PROSITE" id="PS50801"/>
    </source>
</evidence>
<reference evidence="2 3" key="1">
    <citation type="submission" date="2016-08" db="EMBL/GenBank/DDBJ databases">
        <title>The complete genome of Streptomyces subrutilus 10-1-1.</title>
        <authorList>
            <person name="Chen X."/>
        </authorList>
    </citation>
    <scope>NUCLEOTIDE SEQUENCE [LARGE SCALE GENOMIC DNA]</scope>
    <source>
        <strain evidence="2 3">10-1-1</strain>
    </source>
</reference>
<dbReference type="EMBL" id="MEHK01000001">
    <property type="protein sequence ID" value="OEJ36098.1"/>
    <property type="molecule type" value="Genomic_DNA"/>
</dbReference>
<comment type="caution">
    <text evidence="2">The sequence shown here is derived from an EMBL/GenBank/DDBJ whole genome shotgun (WGS) entry which is preliminary data.</text>
</comment>
<dbReference type="PROSITE" id="PS50801">
    <property type="entry name" value="STAS"/>
    <property type="match status" value="1"/>
</dbReference>
<dbReference type="SUPFAM" id="SSF52091">
    <property type="entry name" value="SpoIIaa-like"/>
    <property type="match status" value="1"/>
</dbReference>
<dbReference type="InterPro" id="IPR058548">
    <property type="entry name" value="MlaB-like_STAS"/>
</dbReference>
<dbReference type="Proteomes" id="UP000095705">
    <property type="component" value="Unassembled WGS sequence"/>
</dbReference>
<accession>A0A1E5Q2K1</accession>
<keyword evidence="3" id="KW-1185">Reference proteome</keyword>
<dbReference type="AlphaFoldDB" id="A0A1E5Q2K1"/>
<dbReference type="CDD" id="cd07043">
    <property type="entry name" value="STAS_anti-anti-sigma_factors"/>
    <property type="match status" value="1"/>
</dbReference>
<protein>
    <recommendedName>
        <fullName evidence="1">STAS domain-containing protein</fullName>
    </recommendedName>
</protein>
<evidence type="ECO:0000313" key="2">
    <source>
        <dbReference type="EMBL" id="OEJ36098.1"/>
    </source>
</evidence>
<feature type="domain" description="STAS" evidence="1">
    <location>
        <begin position="9"/>
        <end position="113"/>
    </location>
</feature>
<dbReference type="Gene3D" id="3.30.750.24">
    <property type="entry name" value="STAS domain"/>
    <property type="match status" value="1"/>
</dbReference>
<dbReference type="Pfam" id="PF13466">
    <property type="entry name" value="STAS_2"/>
    <property type="match status" value="1"/>
</dbReference>
<organism evidence="2 3">
    <name type="scientific">Streptomyces subrutilus</name>
    <dbReference type="NCBI Taxonomy" id="36818"/>
    <lineage>
        <taxon>Bacteria</taxon>
        <taxon>Bacillati</taxon>
        <taxon>Actinomycetota</taxon>
        <taxon>Actinomycetes</taxon>
        <taxon>Kitasatosporales</taxon>
        <taxon>Streptomycetaceae</taxon>
        <taxon>Streptomyces</taxon>
    </lineage>
</organism>
<sequence>MEEASLEPTVTVLPDREGLRVVRCAGEFDRTNLGPLRTACETAVAAGVDRVVLDVRGVTFGDSTFLHLLLTFNDRCDLRLGGPLTRQVARLLSLTGTDQVLTVDDDLADGRVE</sequence>
<dbReference type="STRING" id="36818.BGK67_31100"/>
<proteinExistence type="predicted"/>
<dbReference type="InterPro" id="IPR036513">
    <property type="entry name" value="STAS_dom_sf"/>
</dbReference>
<gene>
    <name evidence="2" type="ORF">BGK67_31100</name>
</gene>
<dbReference type="InterPro" id="IPR002645">
    <property type="entry name" value="STAS_dom"/>
</dbReference>
<evidence type="ECO:0000313" key="3">
    <source>
        <dbReference type="Proteomes" id="UP000095705"/>
    </source>
</evidence>